<evidence type="ECO:0000313" key="3">
    <source>
        <dbReference type="Proteomes" id="UP000540266"/>
    </source>
</evidence>
<protein>
    <submittedName>
        <fullName evidence="2">LysR family transcriptional regulator</fullName>
    </submittedName>
</protein>
<dbReference type="PANTHER" id="PTHR30537">
    <property type="entry name" value="HTH-TYPE TRANSCRIPTIONAL REGULATOR"/>
    <property type="match status" value="1"/>
</dbReference>
<dbReference type="GO" id="GO:0006351">
    <property type="term" value="P:DNA-templated transcription"/>
    <property type="evidence" value="ECO:0007669"/>
    <property type="project" value="TreeGrafter"/>
</dbReference>
<geneLocation type="plasmid" evidence="2 3">
    <name>pBS3d</name>
</geneLocation>
<dbReference type="PROSITE" id="PS50931">
    <property type="entry name" value="HTH_LYSR"/>
    <property type="match status" value="1"/>
</dbReference>
<comment type="similarity">
    <text evidence="1">Belongs to the LysR transcriptional regulatory family.</text>
</comment>
<dbReference type="AlphaFoldDB" id="A0A7X6FA00"/>
<evidence type="ECO:0000313" key="2">
    <source>
        <dbReference type="EMBL" id="QPK13243.1"/>
    </source>
</evidence>
<proteinExistence type="inferred from homology"/>
<dbReference type="Gene3D" id="1.10.10.10">
    <property type="entry name" value="Winged helix-like DNA-binding domain superfamily/Winged helix DNA-binding domain"/>
    <property type="match status" value="1"/>
</dbReference>
<dbReference type="Proteomes" id="UP000540266">
    <property type="component" value="Plasmid pBS3d"/>
</dbReference>
<accession>A0A7X6FA00</accession>
<dbReference type="InterPro" id="IPR058163">
    <property type="entry name" value="LysR-type_TF_proteobact-type"/>
</dbReference>
<gene>
    <name evidence="2" type="ORF">HER27_031565</name>
</gene>
<dbReference type="InterPro" id="IPR036388">
    <property type="entry name" value="WH-like_DNA-bd_sf"/>
</dbReference>
<name>A0A7X6FA00_9HYPH</name>
<dbReference type="EMBL" id="CP064935">
    <property type="protein sequence ID" value="QPK13243.1"/>
    <property type="molecule type" value="Genomic_DNA"/>
</dbReference>
<dbReference type="InterPro" id="IPR000847">
    <property type="entry name" value="LysR_HTH_N"/>
</dbReference>
<keyword evidence="2" id="KW-0614">Plasmid</keyword>
<dbReference type="GO" id="GO:0043565">
    <property type="term" value="F:sequence-specific DNA binding"/>
    <property type="evidence" value="ECO:0007669"/>
    <property type="project" value="TreeGrafter"/>
</dbReference>
<dbReference type="PANTHER" id="PTHR30537:SF74">
    <property type="entry name" value="HTH-TYPE TRANSCRIPTIONAL REGULATOR TRPI"/>
    <property type="match status" value="1"/>
</dbReference>
<dbReference type="SUPFAM" id="SSF46785">
    <property type="entry name" value="Winged helix' DNA-binding domain"/>
    <property type="match status" value="1"/>
</dbReference>
<dbReference type="InterPro" id="IPR036390">
    <property type="entry name" value="WH_DNA-bd_sf"/>
</dbReference>
<reference evidence="2 3" key="1">
    <citation type="submission" date="2020-11" db="EMBL/GenBank/DDBJ databases">
        <title>Indigenous Rhizobia Nodulating Common beans in Western Kenya.</title>
        <authorList>
            <person name="Wekesa C.S."/>
            <person name="Oelmueller R."/>
            <person name="Furch A.C."/>
        </authorList>
    </citation>
    <scope>NUCLEOTIDE SEQUENCE [LARGE SCALE GENOMIC DNA]</scope>
    <source>
        <strain evidence="3">BS3</strain>
        <plasmid evidence="2 3">pBS3d</plasmid>
    </source>
</reference>
<organism evidence="2 3">
    <name type="scientific">Rhizobium phaseoli</name>
    <dbReference type="NCBI Taxonomy" id="396"/>
    <lineage>
        <taxon>Bacteria</taxon>
        <taxon>Pseudomonadati</taxon>
        <taxon>Pseudomonadota</taxon>
        <taxon>Alphaproteobacteria</taxon>
        <taxon>Hyphomicrobiales</taxon>
        <taxon>Rhizobiaceae</taxon>
        <taxon>Rhizobium/Agrobacterium group</taxon>
        <taxon>Rhizobium</taxon>
    </lineage>
</organism>
<dbReference type="GO" id="GO:0003700">
    <property type="term" value="F:DNA-binding transcription factor activity"/>
    <property type="evidence" value="ECO:0007669"/>
    <property type="project" value="InterPro"/>
</dbReference>
<dbReference type="Pfam" id="PF00126">
    <property type="entry name" value="HTH_1"/>
    <property type="match status" value="1"/>
</dbReference>
<evidence type="ECO:0000256" key="1">
    <source>
        <dbReference type="ARBA" id="ARBA00009437"/>
    </source>
</evidence>
<sequence>MRAFDAVVREGSFTAVAERLETDKARISRSVRRIEEQLGVRLLIRSARHLSITEVGRDYFELKRLRCKDALQAFMSRRRSLCPRLAS</sequence>